<organism evidence="4 5">
    <name type="scientific">Roseibium aggregatum</name>
    <dbReference type="NCBI Taxonomy" id="187304"/>
    <lineage>
        <taxon>Bacteria</taxon>
        <taxon>Pseudomonadati</taxon>
        <taxon>Pseudomonadota</taxon>
        <taxon>Alphaproteobacteria</taxon>
        <taxon>Hyphomicrobiales</taxon>
        <taxon>Stappiaceae</taxon>
        <taxon>Roseibium</taxon>
    </lineage>
</organism>
<dbReference type="GO" id="GO:0019290">
    <property type="term" value="P:siderophore biosynthetic process"/>
    <property type="evidence" value="ECO:0007669"/>
    <property type="project" value="InterPro"/>
</dbReference>
<sequence>MARVAFRPLVGEDLPMLADWMGRPHWREWWGEPEEELAKFRKKIEGRDTTRPFIFQVDGRDAGYIQVWYVKDQQGPDTVATYPWMVLLPMEAVGVDLSIADASQLSKGHGTRVLQAFVGKLRGEGHKRILIDPDPVNLRAVKAYRKAGFREMEDLLGRTGDSLLMEHWEGAQGSGPQLRKA</sequence>
<dbReference type="Gene3D" id="3.40.630.30">
    <property type="match status" value="1"/>
</dbReference>
<dbReference type="RefSeq" id="WP_207142627.1">
    <property type="nucleotide sequence ID" value="NZ_JAEKJZ010000005.1"/>
</dbReference>
<dbReference type="SUPFAM" id="SSF55729">
    <property type="entry name" value="Acyl-CoA N-acyltransferases (Nat)"/>
    <property type="match status" value="1"/>
</dbReference>
<dbReference type="InterPro" id="IPR016181">
    <property type="entry name" value="Acyl_CoA_acyltransferase"/>
</dbReference>
<dbReference type="InterPro" id="IPR000182">
    <property type="entry name" value="GNAT_dom"/>
</dbReference>
<dbReference type="InterPro" id="IPR019432">
    <property type="entry name" value="Acyltransferase_MbtK/IucB-like"/>
</dbReference>
<evidence type="ECO:0000259" key="3">
    <source>
        <dbReference type="PROSITE" id="PS51186"/>
    </source>
</evidence>
<dbReference type="SMART" id="SM01006">
    <property type="entry name" value="AlcB"/>
    <property type="match status" value="1"/>
</dbReference>
<dbReference type="PANTHER" id="PTHR31438">
    <property type="entry name" value="LYSINE N-ACYLTRANSFERASE C17G9.06C-RELATED"/>
    <property type="match status" value="1"/>
</dbReference>
<dbReference type="GO" id="GO:0046677">
    <property type="term" value="P:response to antibiotic"/>
    <property type="evidence" value="ECO:0007669"/>
    <property type="project" value="UniProtKB-KW"/>
</dbReference>
<dbReference type="PANTHER" id="PTHR31438:SF1">
    <property type="entry name" value="LYSINE N-ACYLTRANSFERASE C17G9.06C-RELATED"/>
    <property type="match status" value="1"/>
</dbReference>
<name>A0A939EHY8_9HYPH</name>
<dbReference type="EMBL" id="JAEKJZ010000005">
    <property type="protein sequence ID" value="MBN9672772.1"/>
    <property type="molecule type" value="Genomic_DNA"/>
</dbReference>
<evidence type="ECO:0000313" key="5">
    <source>
        <dbReference type="Proteomes" id="UP000664096"/>
    </source>
</evidence>
<dbReference type="PROSITE" id="PS51186">
    <property type="entry name" value="GNAT"/>
    <property type="match status" value="1"/>
</dbReference>
<reference evidence="4" key="1">
    <citation type="submission" date="2020-12" db="EMBL/GenBank/DDBJ databases">
        <title>Oil enriched cultivation method for isolating marine PHA-producing bacteria.</title>
        <authorList>
            <person name="Zheng W."/>
            <person name="Yu S."/>
            <person name="Huang Y."/>
        </authorList>
    </citation>
    <scope>NUCLEOTIDE SEQUENCE</scope>
    <source>
        <strain evidence="4">SY-2-12</strain>
    </source>
</reference>
<dbReference type="GO" id="GO:0016410">
    <property type="term" value="F:N-acyltransferase activity"/>
    <property type="evidence" value="ECO:0007669"/>
    <property type="project" value="TreeGrafter"/>
</dbReference>
<keyword evidence="2" id="KW-0046">Antibiotic resistance</keyword>
<evidence type="ECO:0000313" key="4">
    <source>
        <dbReference type="EMBL" id="MBN9672772.1"/>
    </source>
</evidence>
<evidence type="ECO:0000256" key="2">
    <source>
        <dbReference type="ARBA" id="ARBA00023251"/>
    </source>
</evidence>
<gene>
    <name evidence="4" type="ORF">JF539_20625</name>
</gene>
<accession>A0A939EHY8</accession>
<proteinExistence type="predicted"/>
<dbReference type="AlphaFoldDB" id="A0A939EHY8"/>
<dbReference type="Proteomes" id="UP000664096">
    <property type="component" value="Unassembled WGS sequence"/>
</dbReference>
<dbReference type="Pfam" id="PF13523">
    <property type="entry name" value="Acetyltransf_8"/>
    <property type="match status" value="1"/>
</dbReference>
<protein>
    <submittedName>
        <fullName evidence="4">Acetyltransferase</fullName>
    </submittedName>
</protein>
<comment type="caution">
    <text evidence="4">The sequence shown here is derived from an EMBL/GenBank/DDBJ whole genome shotgun (WGS) entry which is preliminary data.</text>
</comment>
<comment type="pathway">
    <text evidence="1">Siderophore biosynthesis.</text>
</comment>
<feature type="domain" description="N-acetyltransferase" evidence="3">
    <location>
        <begin position="4"/>
        <end position="170"/>
    </location>
</feature>
<evidence type="ECO:0000256" key="1">
    <source>
        <dbReference type="ARBA" id="ARBA00004924"/>
    </source>
</evidence>